<name>A0A8J3WQ35_9ACTN</name>
<dbReference type="Proteomes" id="UP000619788">
    <property type="component" value="Unassembled WGS sequence"/>
</dbReference>
<feature type="region of interest" description="Disordered" evidence="1">
    <location>
        <begin position="1"/>
        <end position="40"/>
    </location>
</feature>
<dbReference type="SUPFAM" id="SSF55781">
    <property type="entry name" value="GAF domain-like"/>
    <property type="match status" value="1"/>
</dbReference>
<dbReference type="EMBL" id="BOOJ01000065">
    <property type="protein sequence ID" value="GIH96392.1"/>
    <property type="molecule type" value="Genomic_DNA"/>
</dbReference>
<evidence type="ECO:0008006" key="4">
    <source>
        <dbReference type="Google" id="ProtNLM"/>
    </source>
</evidence>
<comment type="caution">
    <text evidence="2">The sequence shown here is derived from an EMBL/GenBank/DDBJ whole genome shotgun (WGS) entry which is preliminary data.</text>
</comment>
<reference evidence="2 3" key="1">
    <citation type="submission" date="2021-01" db="EMBL/GenBank/DDBJ databases">
        <title>Whole genome shotgun sequence of Planobispora siamensis NBRC 107568.</title>
        <authorList>
            <person name="Komaki H."/>
            <person name="Tamura T."/>
        </authorList>
    </citation>
    <scope>NUCLEOTIDE SEQUENCE [LARGE SCALE GENOMIC DNA]</scope>
    <source>
        <strain evidence="2 3">NBRC 107568</strain>
    </source>
</reference>
<dbReference type="AlphaFoldDB" id="A0A8J3WQ35"/>
<sequence>MSHIPHAGVAKRGYDGNTPNRATPGPPPFRRGHPARRSEGQGMSITHQVGLDHSAAIWYSEPEDSLQSLIETFTGLDADDLIDQVVAAAATVCSTGYSGLVQVDPVQESATLVRLHTPPGDPLAVESWLQDGPVLKTLATRCHPIRLPRDSVLGHPGFLAVPVPLATREEAYLWAAGRPFDHRDEDLLVRFATAAGRAMEAARGFEAATRLLRSVHAFARRLPRLGSGAPGAGPK</sequence>
<dbReference type="InterPro" id="IPR029016">
    <property type="entry name" value="GAF-like_dom_sf"/>
</dbReference>
<keyword evidence="3" id="KW-1185">Reference proteome</keyword>
<protein>
    <recommendedName>
        <fullName evidence="4">GAF domain-containing protein</fullName>
    </recommendedName>
</protein>
<proteinExistence type="predicted"/>
<evidence type="ECO:0000313" key="2">
    <source>
        <dbReference type="EMBL" id="GIH96392.1"/>
    </source>
</evidence>
<dbReference type="Gene3D" id="3.30.450.40">
    <property type="match status" value="1"/>
</dbReference>
<organism evidence="2 3">
    <name type="scientific">Planobispora siamensis</name>
    <dbReference type="NCBI Taxonomy" id="936338"/>
    <lineage>
        <taxon>Bacteria</taxon>
        <taxon>Bacillati</taxon>
        <taxon>Actinomycetota</taxon>
        <taxon>Actinomycetes</taxon>
        <taxon>Streptosporangiales</taxon>
        <taxon>Streptosporangiaceae</taxon>
        <taxon>Planobispora</taxon>
    </lineage>
</organism>
<evidence type="ECO:0000256" key="1">
    <source>
        <dbReference type="SAM" id="MobiDB-lite"/>
    </source>
</evidence>
<evidence type="ECO:0000313" key="3">
    <source>
        <dbReference type="Proteomes" id="UP000619788"/>
    </source>
</evidence>
<accession>A0A8J3WQ35</accession>
<gene>
    <name evidence="2" type="ORF">Psi01_70220</name>
</gene>